<name>A0AAV8QWW8_ENSVE</name>
<evidence type="ECO:0000256" key="2">
    <source>
        <dbReference type="SAM" id="MobiDB-lite"/>
    </source>
</evidence>
<feature type="coiled-coil region" evidence="1">
    <location>
        <begin position="888"/>
        <end position="992"/>
    </location>
</feature>
<keyword evidence="3" id="KW-1133">Transmembrane helix</keyword>
<dbReference type="PANTHER" id="PTHR43049:SF1">
    <property type="entry name" value="EARLY ENDOSOME ANTIGEN"/>
    <property type="match status" value="1"/>
</dbReference>
<sequence>MISALMDSRLEFYVSKGTHFSYRPTYPFPKLRCVWSNVEWVPRDPNTASNRCHAISQVTEIIMTEESQASSDHVEAEPSSEVDLLVDGDGKHILNYGESDLLRKEGNIYMEEEASLDGEFSKFEESIYAKEGSHQFKQISEVEETSSVEDLKTINRVANVNFLVMEKKKELELSESEKSLPKSEIHLANQKSVKMNRYCEEHELDKKTMKDDILEALTANDTKHAKLLEVKEAFTGLAAELKSSRNKMNELQEELVSSANEMRKLEEFSKHSSSQAEVESKRGLQFENMLELAQFKAKEIEGQMDNLQKGLKGLYESIAENQHANAVELSTIQENLEISRSTVADFEQKLVSRDSIIHELTQELNIHKASEEWMKTHVLELENLLAASKEELQAKHVNLEEIELKLQEKIGASFKNQVLWQKVTLQSLQKDLSDLTREKVTLQSTVADLTMKLSMNEEQCRQLEANLNLADQNFNKTDSLLSQALLRNKELEENQRSFEELHHDMKKVMDATTKRNLELENLVLASKLAEESLKTRLRESEMRSFSAEKRNMELKRQFNTTEMRCLEAESEIEDLNNQVKELTTLLRKIDEENSLSRRCFQGYENKIGQLESSLSKSFRRNTELEKELNSLHGKCVEHERQATAAHQSNPELEDKVQSSHSKTEVEKCVKHKGQGTTHQSNVESGDKVQSSHFETENTVTGTDDSEQLLETANYRIQELEQLLATMEAKYRDTETELKQYSSKVSALFAEIEAYQARSESLESVLRAANEKESELTDALEATIKDRKKLEDLSNIQAKSLSEAENLIQILQNKLKSLGAKLESAEKQLQASSLREKELVEKLRSTGEQLKHDGKAAEDNNTRNLEMKSLNESLDKDTGFKFIEATLRFNHKESEFKELHEKLKFLEEQKTLYKNQALKSSEEVASLKAELEANAMKLVSLDNKVEELNQKVLESDLRAEQIYLENELMAVTNSKLRIELEACQLKLNQLNQLLNTDHAEMEATSEQLASHVKTISKLTDENSTYLELQSATEYRLKETEVQLHETIEKFKQKDSEVRDLSEKLLALETQLRSHDEQASELAAIASSRKDKLEDTLLKLQNLEAFVEHLKRSSEISKLENEDLMGENLTMSQELATYKTKINELKIEFNAVVAEKQVTSIQLHDSRKEMKLLMQQINSDKEKHHLQITAAKEEYNKLTESYQKTIKELEAIIIQLEEQLSEQKTKEVSLSADMEILKAELADKSLMKEQISELESKLLFAQKSYMEETEGMRSTVVEKDVILIPKLEEHTCIIEERDTLVQQLKIIQKDLDIAHRTIKEQFQNKKAEGELQNEIKAKSRDLGMGTSITMYGRITKENNNNHMNQAPEIKSVNLATQIDEEASGAMAFKFIVGVALVSMFIGIILGKSCWLWPLYSMNPAVDGHSALNGHTIQKGLRSSGPNLVRFREGLGDGGGPFPEEFQVKAISYSSEVPSNVSILFLS</sequence>
<evidence type="ECO:0000313" key="5">
    <source>
        <dbReference type="Proteomes" id="UP001222027"/>
    </source>
</evidence>
<feature type="coiled-coil region" evidence="1">
    <location>
        <begin position="1172"/>
        <end position="1255"/>
    </location>
</feature>
<evidence type="ECO:0000256" key="1">
    <source>
        <dbReference type="SAM" id="Coils"/>
    </source>
</evidence>
<feature type="coiled-coil region" evidence="1">
    <location>
        <begin position="702"/>
        <end position="841"/>
    </location>
</feature>
<proteinExistence type="predicted"/>
<feature type="coiled-coil region" evidence="1">
    <location>
        <begin position="551"/>
        <end position="592"/>
    </location>
</feature>
<gene>
    <name evidence="4" type="ORF">OPV22_012341</name>
</gene>
<protein>
    <submittedName>
        <fullName evidence="4">Uncharacterized protein</fullName>
    </submittedName>
</protein>
<keyword evidence="3" id="KW-0472">Membrane</keyword>
<reference evidence="4 5" key="1">
    <citation type="submission" date="2022-12" db="EMBL/GenBank/DDBJ databases">
        <title>Chromosome-scale assembly of the Ensete ventricosum genome.</title>
        <authorList>
            <person name="Dussert Y."/>
            <person name="Stocks J."/>
            <person name="Wendawek A."/>
            <person name="Woldeyes F."/>
            <person name="Nichols R.A."/>
            <person name="Borrell J.S."/>
        </authorList>
    </citation>
    <scope>NUCLEOTIDE SEQUENCE [LARGE SCALE GENOMIC DNA]</scope>
    <source>
        <strain evidence="5">cv. Maze</strain>
        <tissue evidence="4">Seeds</tissue>
    </source>
</reference>
<feature type="compositionally biased region" description="Polar residues" evidence="2">
    <location>
        <begin position="674"/>
        <end position="691"/>
    </location>
</feature>
<organism evidence="4 5">
    <name type="scientific">Ensete ventricosum</name>
    <name type="common">Abyssinian banana</name>
    <name type="synonym">Musa ensete</name>
    <dbReference type="NCBI Taxonomy" id="4639"/>
    <lineage>
        <taxon>Eukaryota</taxon>
        <taxon>Viridiplantae</taxon>
        <taxon>Streptophyta</taxon>
        <taxon>Embryophyta</taxon>
        <taxon>Tracheophyta</taxon>
        <taxon>Spermatophyta</taxon>
        <taxon>Magnoliopsida</taxon>
        <taxon>Liliopsida</taxon>
        <taxon>Zingiberales</taxon>
        <taxon>Musaceae</taxon>
        <taxon>Ensete</taxon>
    </lineage>
</organism>
<accession>A0AAV8QWW8</accession>
<feature type="region of interest" description="Disordered" evidence="2">
    <location>
        <begin position="642"/>
        <end position="691"/>
    </location>
</feature>
<evidence type="ECO:0000313" key="4">
    <source>
        <dbReference type="EMBL" id="KAJ8490620.1"/>
    </source>
</evidence>
<feature type="coiled-coil region" evidence="1">
    <location>
        <begin position="234"/>
        <end position="268"/>
    </location>
</feature>
<dbReference type="Proteomes" id="UP001222027">
    <property type="component" value="Unassembled WGS sequence"/>
</dbReference>
<comment type="caution">
    <text evidence="4">The sequence shown here is derived from an EMBL/GenBank/DDBJ whole genome shotgun (WGS) entry which is preliminary data.</text>
</comment>
<dbReference type="PANTHER" id="PTHR43049">
    <property type="entry name" value="EARLY ENDOSOME ANTIGEN"/>
    <property type="match status" value="1"/>
</dbReference>
<keyword evidence="1" id="KW-0175">Coiled coil</keyword>
<keyword evidence="3" id="KW-0812">Transmembrane</keyword>
<feature type="compositionally biased region" description="Basic and acidic residues" evidence="2">
    <location>
        <begin position="652"/>
        <end position="668"/>
    </location>
</feature>
<evidence type="ECO:0000256" key="3">
    <source>
        <dbReference type="SAM" id="Phobius"/>
    </source>
</evidence>
<feature type="coiled-coil region" evidence="1">
    <location>
        <begin position="1049"/>
        <end position="1101"/>
    </location>
</feature>
<feature type="coiled-coil region" evidence="1">
    <location>
        <begin position="385"/>
        <end position="501"/>
    </location>
</feature>
<feature type="transmembrane region" description="Helical" evidence="3">
    <location>
        <begin position="1384"/>
        <end position="1404"/>
    </location>
</feature>
<dbReference type="SUPFAM" id="SSF57997">
    <property type="entry name" value="Tropomyosin"/>
    <property type="match status" value="2"/>
</dbReference>
<keyword evidence="5" id="KW-1185">Reference proteome</keyword>
<dbReference type="EMBL" id="JAQQAF010000004">
    <property type="protein sequence ID" value="KAJ8490620.1"/>
    <property type="molecule type" value="Genomic_DNA"/>
</dbReference>